<evidence type="ECO:0000313" key="7">
    <source>
        <dbReference type="EMBL" id="MFC5648569.1"/>
    </source>
</evidence>
<feature type="domain" description="HTH araC/xylS-type" evidence="5">
    <location>
        <begin position="378"/>
        <end position="476"/>
    </location>
</feature>
<evidence type="ECO:0000256" key="4">
    <source>
        <dbReference type="PROSITE-ProRule" id="PRU00169"/>
    </source>
</evidence>
<reference evidence="8" key="1">
    <citation type="journal article" date="2019" name="Int. J. Syst. Evol. Microbiol.">
        <title>The Global Catalogue of Microorganisms (GCM) 10K type strain sequencing project: providing services to taxonomists for standard genome sequencing and annotation.</title>
        <authorList>
            <consortium name="The Broad Institute Genomics Platform"/>
            <consortium name="The Broad Institute Genome Sequencing Center for Infectious Disease"/>
            <person name="Wu L."/>
            <person name="Ma J."/>
        </authorList>
    </citation>
    <scope>NUCLEOTIDE SEQUENCE [LARGE SCALE GENOMIC DNA]</scope>
    <source>
        <strain evidence="8">CGMCC 1.3240</strain>
    </source>
</reference>
<dbReference type="InterPro" id="IPR020449">
    <property type="entry name" value="Tscrpt_reg_AraC-type_HTH"/>
</dbReference>
<dbReference type="SMART" id="SM00342">
    <property type="entry name" value="HTH_ARAC"/>
    <property type="match status" value="1"/>
</dbReference>
<keyword evidence="8" id="KW-1185">Reference proteome</keyword>
<dbReference type="Proteomes" id="UP001596047">
    <property type="component" value="Unassembled WGS sequence"/>
</dbReference>
<dbReference type="InterPro" id="IPR001789">
    <property type="entry name" value="Sig_transdc_resp-reg_receiver"/>
</dbReference>
<evidence type="ECO:0000259" key="5">
    <source>
        <dbReference type="PROSITE" id="PS01124"/>
    </source>
</evidence>
<dbReference type="CDD" id="cd17536">
    <property type="entry name" value="REC_YesN-like"/>
    <property type="match status" value="1"/>
</dbReference>
<dbReference type="InterPro" id="IPR011006">
    <property type="entry name" value="CheY-like_superfamily"/>
</dbReference>
<dbReference type="InterPro" id="IPR009057">
    <property type="entry name" value="Homeodomain-like_sf"/>
</dbReference>
<dbReference type="SUPFAM" id="SSF46689">
    <property type="entry name" value="Homeodomain-like"/>
    <property type="match status" value="2"/>
</dbReference>
<comment type="caution">
    <text evidence="7">The sequence shown here is derived from an EMBL/GenBank/DDBJ whole genome shotgun (WGS) entry which is preliminary data.</text>
</comment>
<organism evidence="7 8">
    <name type="scientific">Paenibacillus solisilvae</name>
    <dbReference type="NCBI Taxonomy" id="2486751"/>
    <lineage>
        <taxon>Bacteria</taxon>
        <taxon>Bacillati</taxon>
        <taxon>Bacillota</taxon>
        <taxon>Bacilli</taxon>
        <taxon>Bacillales</taxon>
        <taxon>Paenibacillaceae</taxon>
        <taxon>Paenibacillus</taxon>
    </lineage>
</organism>
<dbReference type="Gene3D" id="3.40.50.2300">
    <property type="match status" value="1"/>
</dbReference>
<dbReference type="EMBL" id="JBHSOW010000017">
    <property type="protein sequence ID" value="MFC5648569.1"/>
    <property type="molecule type" value="Genomic_DNA"/>
</dbReference>
<dbReference type="SUPFAM" id="SSF52172">
    <property type="entry name" value="CheY-like"/>
    <property type="match status" value="1"/>
</dbReference>
<dbReference type="InterPro" id="IPR018062">
    <property type="entry name" value="HTH_AraC-typ_CS"/>
</dbReference>
<keyword evidence="1" id="KW-0805">Transcription regulation</keyword>
<dbReference type="Pfam" id="PF00072">
    <property type="entry name" value="Response_reg"/>
    <property type="match status" value="1"/>
</dbReference>
<evidence type="ECO:0000259" key="6">
    <source>
        <dbReference type="PROSITE" id="PS50110"/>
    </source>
</evidence>
<evidence type="ECO:0000256" key="3">
    <source>
        <dbReference type="ARBA" id="ARBA00023163"/>
    </source>
</evidence>
<dbReference type="PROSITE" id="PS50110">
    <property type="entry name" value="RESPONSE_REGULATORY"/>
    <property type="match status" value="1"/>
</dbReference>
<keyword evidence="4" id="KW-0597">Phosphoprotein</keyword>
<dbReference type="PRINTS" id="PR00032">
    <property type="entry name" value="HTHARAC"/>
</dbReference>
<dbReference type="Gene3D" id="1.10.10.60">
    <property type="entry name" value="Homeodomain-like"/>
    <property type="match status" value="2"/>
</dbReference>
<evidence type="ECO:0000256" key="1">
    <source>
        <dbReference type="ARBA" id="ARBA00023015"/>
    </source>
</evidence>
<feature type="domain" description="Response regulatory" evidence="6">
    <location>
        <begin position="5"/>
        <end position="122"/>
    </location>
</feature>
<evidence type="ECO:0000256" key="2">
    <source>
        <dbReference type="ARBA" id="ARBA00023125"/>
    </source>
</evidence>
<dbReference type="PANTHER" id="PTHR43280:SF28">
    <property type="entry name" value="HTH-TYPE TRANSCRIPTIONAL ACTIVATOR RHAS"/>
    <property type="match status" value="1"/>
</dbReference>
<evidence type="ECO:0000313" key="8">
    <source>
        <dbReference type="Proteomes" id="UP001596047"/>
    </source>
</evidence>
<keyword evidence="3" id="KW-0804">Transcription</keyword>
<dbReference type="InterPro" id="IPR018060">
    <property type="entry name" value="HTH_AraC"/>
</dbReference>
<proteinExistence type="predicted"/>
<protein>
    <submittedName>
        <fullName evidence="7">Response regulator</fullName>
    </submittedName>
</protein>
<dbReference type="PROSITE" id="PS01124">
    <property type="entry name" value="HTH_ARAC_FAMILY_2"/>
    <property type="match status" value="1"/>
</dbReference>
<dbReference type="PANTHER" id="PTHR43280">
    <property type="entry name" value="ARAC-FAMILY TRANSCRIPTIONAL REGULATOR"/>
    <property type="match status" value="1"/>
</dbReference>
<name>A0ABW0VUH6_9BACL</name>
<dbReference type="Pfam" id="PF12833">
    <property type="entry name" value="HTH_18"/>
    <property type="match status" value="1"/>
</dbReference>
<keyword evidence="2" id="KW-0238">DNA-binding</keyword>
<accession>A0ABW0VUH6</accession>
<dbReference type="SMART" id="SM00448">
    <property type="entry name" value="REC"/>
    <property type="match status" value="1"/>
</dbReference>
<gene>
    <name evidence="7" type="ORF">ACFPYJ_05400</name>
</gene>
<sequence>MTMYNVLIVDDEPWIVESLRGTLDWGALGFEIVGEAGNGIEAMERIRELRPDVVFIDIRMPGMNGIELIKHISEQELPVQCIMASGYAEFEYARQAMQYGAAGYCLKPYDADEITALLAKAGSRIEQNRQLLQNQQFDHLFGREDAPGAEEEVLRLLDRLNFEWKPAQGAFAVVVQGDAPSLFVGERQRIPIRTGSGKTTYVLQGSARERVRYSLPDQLPPQARGAGIGPVFHELRQFRESVDAANIASYCYFAGGSRIGETRSESPEEGTDRRALGLLRGGIGSEDATLIRRALGEWAAAFDSGTRDIRYAFRLYNLILSEAYRTGGDYSEHYMLDYEELAGSYGTATDMLDDLGDLLAGRTDGAPPAASASEEKLASILAFVHASYREPISVQEISRTFHMHPNYLSALFKKELKVNFTKYLTGLRIVYACGMLKETKLSVGEIAEMAGYGDYFYFAKQFKRITGRTPTEFRLAGHP</sequence>
<dbReference type="PROSITE" id="PS00041">
    <property type="entry name" value="HTH_ARAC_FAMILY_1"/>
    <property type="match status" value="1"/>
</dbReference>
<feature type="modified residue" description="4-aspartylphosphate" evidence="4">
    <location>
        <position position="57"/>
    </location>
</feature>